<proteinExistence type="predicted"/>
<dbReference type="GO" id="GO:0016787">
    <property type="term" value="F:hydrolase activity"/>
    <property type="evidence" value="ECO:0007669"/>
    <property type="project" value="UniProtKB-KW"/>
</dbReference>
<protein>
    <submittedName>
        <fullName evidence="3">Acetyl esterase/lipase</fullName>
    </submittedName>
</protein>
<dbReference type="InterPro" id="IPR013094">
    <property type="entry name" value="AB_hydrolase_3"/>
</dbReference>
<feature type="domain" description="Alpha/beta hydrolase fold-3" evidence="2">
    <location>
        <begin position="81"/>
        <end position="288"/>
    </location>
</feature>
<name>A0A498CKJ9_9MICO</name>
<sequence length="314" mass="33876">MSMTTARKAPMDISLVDPTLRKTVQRMPNVPITNPVALALAPSLSRLIPGRRVDGVERHRVDADGVRVRVYRPANPSGAALLWIHGGGLVLGAAAMDDGLCGETARDLGVTVVSVDYRFAPRHPFPAAIDDAWTAWRWLQARVGNLGLDRDRIAIGGQSAGGGLAAALVQRAVDAGDRVAAQWLFCPMLDDRTATDRARDAQAHFVWDNRANLVGWRSYLGDSLGAAELPPYAAAARRDDLAGLPPTWIYASEIELFLEEDRAYADRLRAAGVDVTFDLVPGAPHGFEAWAGDTDLARDLFGRARAWLGARLAA</sequence>
<dbReference type="PANTHER" id="PTHR48081">
    <property type="entry name" value="AB HYDROLASE SUPERFAMILY PROTEIN C4A8.06C"/>
    <property type="match status" value="1"/>
</dbReference>
<evidence type="ECO:0000313" key="3">
    <source>
        <dbReference type="EMBL" id="RLK52621.1"/>
    </source>
</evidence>
<accession>A0A498CKJ9</accession>
<dbReference type="InterPro" id="IPR029058">
    <property type="entry name" value="AB_hydrolase_fold"/>
</dbReference>
<gene>
    <name evidence="3" type="ORF">C7474_0572</name>
</gene>
<dbReference type="InterPro" id="IPR050300">
    <property type="entry name" value="GDXG_lipolytic_enzyme"/>
</dbReference>
<dbReference type="AlphaFoldDB" id="A0A498CKJ9"/>
<evidence type="ECO:0000313" key="4">
    <source>
        <dbReference type="Proteomes" id="UP000273158"/>
    </source>
</evidence>
<keyword evidence="1" id="KW-0378">Hydrolase</keyword>
<dbReference type="RefSeq" id="WP_241965069.1">
    <property type="nucleotide sequence ID" value="NZ_RCDB01000001.1"/>
</dbReference>
<dbReference type="EMBL" id="RCDB01000001">
    <property type="protein sequence ID" value="RLK52621.1"/>
    <property type="molecule type" value="Genomic_DNA"/>
</dbReference>
<evidence type="ECO:0000259" key="2">
    <source>
        <dbReference type="Pfam" id="PF07859"/>
    </source>
</evidence>
<dbReference type="Gene3D" id="3.40.50.1820">
    <property type="entry name" value="alpha/beta hydrolase"/>
    <property type="match status" value="1"/>
</dbReference>
<dbReference type="SUPFAM" id="SSF53474">
    <property type="entry name" value="alpha/beta-Hydrolases"/>
    <property type="match status" value="1"/>
</dbReference>
<reference evidence="3 4" key="1">
    <citation type="journal article" date="2015" name="Stand. Genomic Sci.">
        <title>Genomic Encyclopedia of Bacterial and Archaeal Type Strains, Phase III: the genomes of soil and plant-associated and newly described type strains.</title>
        <authorList>
            <person name="Whitman W.B."/>
            <person name="Woyke T."/>
            <person name="Klenk H.P."/>
            <person name="Zhou Y."/>
            <person name="Lilburn T.G."/>
            <person name="Beck B.J."/>
            <person name="De Vos P."/>
            <person name="Vandamme P."/>
            <person name="Eisen J.A."/>
            <person name="Garrity G."/>
            <person name="Hugenholtz P."/>
            <person name="Kyrpides N.C."/>
        </authorList>
    </citation>
    <scope>NUCLEOTIDE SEQUENCE [LARGE SCALE GENOMIC DNA]</scope>
    <source>
        <strain evidence="3 4">S2T63</strain>
    </source>
</reference>
<dbReference type="PANTHER" id="PTHR48081:SF8">
    <property type="entry name" value="ALPHA_BETA HYDROLASE FOLD-3 DOMAIN-CONTAINING PROTEIN-RELATED"/>
    <property type="match status" value="1"/>
</dbReference>
<dbReference type="Pfam" id="PF07859">
    <property type="entry name" value="Abhydrolase_3"/>
    <property type="match status" value="1"/>
</dbReference>
<organism evidence="3 4">
    <name type="scientific">Microbacterium telephonicum</name>
    <dbReference type="NCBI Taxonomy" id="1714841"/>
    <lineage>
        <taxon>Bacteria</taxon>
        <taxon>Bacillati</taxon>
        <taxon>Actinomycetota</taxon>
        <taxon>Actinomycetes</taxon>
        <taxon>Micrococcales</taxon>
        <taxon>Microbacteriaceae</taxon>
        <taxon>Microbacterium</taxon>
    </lineage>
</organism>
<dbReference type="Proteomes" id="UP000273158">
    <property type="component" value="Unassembled WGS sequence"/>
</dbReference>
<comment type="caution">
    <text evidence="3">The sequence shown here is derived from an EMBL/GenBank/DDBJ whole genome shotgun (WGS) entry which is preliminary data.</text>
</comment>
<evidence type="ECO:0000256" key="1">
    <source>
        <dbReference type="ARBA" id="ARBA00022801"/>
    </source>
</evidence>
<keyword evidence="4" id="KW-1185">Reference proteome</keyword>